<protein>
    <submittedName>
        <fullName evidence="3">Uncharacterized protein</fullName>
    </submittedName>
</protein>
<organism evidence="3 4">
    <name type="scientific">Streptomyces griseoruber</name>
    <dbReference type="NCBI Taxonomy" id="1943"/>
    <lineage>
        <taxon>Bacteria</taxon>
        <taxon>Bacillati</taxon>
        <taxon>Actinomycetota</taxon>
        <taxon>Actinomycetes</taxon>
        <taxon>Kitasatosporales</taxon>
        <taxon>Streptomycetaceae</taxon>
        <taxon>Streptomyces</taxon>
    </lineage>
</organism>
<dbReference type="AlphaFoldDB" id="A0A124I105"/>
<dbReference type="STRING" id="1943.AQJ64_40335"/>
<proteinExistence type="predicted"/>
<dbReference type="RefSeq" id="WP_055639114.1">
    <property type="nucleotide sequence ID" value="NZ_JBIRRP010000005.1"/>
</dbReference>
<sequence>MNGNDLLSRLAALDAAPRTEPTTAEIDREETLLRAVLADTGRPGSAGAVFRRPIVRRVGLTLAGALALGTAVVAVAGGLPGFGGSGPLSSSELASWTGTPKELDTAAAKGSAAGRQCLDLTEDMGTGSPEVSNADIRGNVASMVVTRGSDAVYCLAGSDGSGVAMAISPVEALPADGITLDTYGARGSDDQEFNYVVGVVGPDVQEVVVHDHGKTARATVDNGRMTAWWPDGRPDGLLTGTFTVTFTDGTSHTVPADSLTDHATATPGPVN</sequence>
<dbReference type="OrthoDB" id="4150280at2"/>
<dbReference type="Proteomes" id="UP000052982">
    <property type="component" value="Unassembled WGS sequence"/>
</dbReference>
<keyword evidence="2" id="KW-0812">Transmembrane</keyword>
<keyword evidence="2" id="KW-0472">Membrane</keyword>
<evidence type="ECO:0000313" key="4">
    <source>
        <dbReference type="Proteomes" id="UP000052982"/>
    </source>
</evidence>
<evidence type="ECO:0000256" key="1">
    <source>
        <dbReference type="SAM" id="MobiDB-lite"/>
    </source>
</evidence>
<keyword evidence="4" id="KW-1185">Reference proteome</keyword>
<dbReference type="EMBL" id="LMWW01000072">
    <property type="protein sequence ID" value="KUN75926.1"/>
    <property type="molecule type" value="Genomic_DNA"/>
</dbReference>
<feature type="region of interest" description="Disordered" evidence="1">
    <location>
        <begin position="251"/>
        <end position="271"/>
    </location>
</feature>
<gene>
    <name evidence="3" type="ORF">AQJ64_40335</name>
</gene>
<reference evidence="3 4" key="1">
    <citation type="submission" date="2015-10" db="EMBL/GenBank/DDBJ databases">
        <title>Draft genome sequence of Streptomyces griseoruber DSM 40281, type strain for the species Streptomyces griseoruber.</title>
        <authorList>
            <person name="Ruckert C."/>
            <person name="Winkler A."/>
            <person name="Kalinowski J."/>
            <person name="Kampfer P."/>
            <person name="Glaeser S."/>
        </authorList>
    </citation>
    <scope>NUCLEOTIDE SEQUENCE [LARGE SCALE GENOMIC DNA]</scope>
    <source>
        <strain evidence="3 4">DSM 40281</strain>
    </source>
</reference>
<evidence type="ECO:0000313" key="3">
    <source>
        <dbReference type="EMBL" id="KUN75926.1"/>
    </source>
</evidence>
<accession>A0A124I105</accession>
<name>A0A124I105_9ACTN</name>
<comment type="caution">
    <text evidence="3">The sequence shown here is derived from an EMBL/GenBank/DDBJ whole genome shotgun (WGS) entry which is preliminary data.</text>
</comment>
<evidence type="ECO:0000256" key="2">
    <source>
        <dbReference type="SAM" id="Phobius"/>
    </source>
</evidence>
<keyword evidence="2" id="KW-1133">Transmembrane helix</keyword>
<feature type="transmembrane region" description="Helical" evidence="2">
    <location>
        <begin position="60"/>
        <end position="82"/>
    </location>
</feature>